<protein>
    <submittedName>
        <fullName evidence="3">Hypp6160 protein</fullName>
    </submittedName>
</protein>
<dbReference type="AlphaFoldDB" id="A0A8J9VJ19"/>
<name>A0A8J9VJ19_BRALA</name>
<dbReference type="InterPro" id="IPR049012">
    <property type="entry name" value="Mutator_transp_dom"/>
</dbReference>
<dbReference type="EMBL" id="OV696696">
    <property type="protein sequence ID" value="CAH1240886.1"/>
    <property type="molecule type" value="Genomic_DNA"/>
</dbReference>
<proteinExistence type="predicted"/>
<keyword evidence="4" id="KW-1185">Reference proteome</keyword>
<evidence type="ECO:0000259" key="2">
    <source>
        <dbReference type="Pfam" id="PF20700"/>
    </source>
</evidence>
<sequence>MLPGNDPVYFRPTDDFYSLLVNKDRQGNAIHRDVEVVSESRGRTLLQPPPRQTSRGEEKEEDSVHVYRIWLFYDEVDRKRPGCKIAVPNLAARIALSNSPMGLSPFREMTATLDIPVPSQSCLQKLASQYSDTMVEDNEADMQSWAKAVQLIQEKKTSEPNPAIPGQADTRYQSFRHIKTKVSHITTDGDAHFSRGMASIMKVKAGQTTKSLSDYVHLSRGISRQVSRTARSKGMFSGRLQVNRNRVRDRYWDDLYASAIHSSNNGTGSSIRLKREAAGIPLPLGSPTLSVLEKMDKGQCNEGISSGTLLQQGLCPLHVKVTTEVNTSTVELWELREDKNKRMKEGWSNQTGQCVRRTSYMEVVQTV</sequence>
<reference evidence="3" key="1">
    <citation type="submission" date="2022-01" db="EMBL/GenBank/DDBJ databases">
        <authorList>
            <person name="Braso-Vives M."/>
        </authorList>
    </citation>
    <scope>NUCLEOTIDE SEQUENCE</scope>
</reference>
<evidence type="ECO:0000256" key="1">
    <source>
        <dbReference type="SAM" id="MobiDB-lite"/>
    </source>
</evidence>
<gene>
    <name evidence="3" type="primary">Hypp6160</name>
    <name evidence="3" type="ORF">BLAG_LOCUS4701</name>
</gene>
<accession>A0A8J9VJ19</accession>
<dbReference type="Pfam" id="PF20700">
    <property type="entry name" value="Mutator"/>
    <property type="match status" value="1"/>
</dbReference>
<dbReference type="Proteomes" id="UP000838412">
    <property type="component" value="Chromosome 11"/>
</dbReference>
<organism evidence="3 4">
    <name type="scientific">Branchiostoma lanceolatum</name>
    <name type="common">Common lancelet</name>
    <name type="synonym">Amphioxus lanceolatum</name>
    <dbReference type="NCBI Taxonomy" id="7740"/>
    <lineage>
        <taxon>Eukaryota</taxon>
        <taxon>Metazoa</taxon>
        <taxon>Chordata</taxon>
        <taxon>Cephalochordata</taxon>
        <taxon>Leptocardii</taxon>
        <taxon>Amphioxiformes</taxon>
        <taxon>Branchiostomatidae</taxon>
        <taxon>Branchiostoma</taxon>
    </lineage>
</organism>
<evidence type="ECO:0000313" key="4">
    <source>
        <dbReference type="Proteomes" id="UP000838412"/>
    </source>
</evidence>
<feature type="domain" description="Mutator-like transposase" evidence="2">
    <location>
        <begin position="72"/>
        <end position="174"/>
    </location>
</feature>
<feature type="region of interest" description="Disordered" evidence="1">
    <location>
        <begin position="38"/>
        <end position="59"/>
    </location>
</feature>
<evidence type="ECO:0000313" key="3">
    <source>
        <dbReference type="EMBL" id="CAH1240886.1"/>
    </source>
</evidence>